<reference evidence="6" key="2">
    <citation type="submission" date="2025-09" db="UniProtKB">
        <authorList>
            <consortium name="Ensembl"/>
        </authorList>
    </citation>
    <scope>IDENTIFICATION</scope>
</reference>
<dbReference type="InterPro" id="IPR013106">
    <property type="entry name" value="Ig_V-set"/>
</dbReference>
<dbReference type="InterPro" id="IPR036179">
    <property type="entry name" value="Ig-like_dom_sf"/>
</dbReference>
<keyword evidence="2 4" id="KW-0472">Membrane</keyword>
<dbReference type="PROSITE" id="PS50835">
    <property type="entry name" value="IG_LIKE"/>
    <property type="match status" value="2"/>
</dbReference>
<dbReference type="Ensembl" id="ENSSLUT00000053427.1">
    <property type="protein sequence ID" value="ENSSLUP00000051900.1"/>
    <property type="gene ID" value="ENSSLUG00000022549.1"/>
</dbReference>
<dbReference type="SMART" id="SM00409">
    <property type="entry name" value="IG"/>
    <property type="match status" value="2"/>
</dbReference>
<dbReference type="SMART" id="SM00406">
    <property type="entry name" value="IGv"/>
    <property type="match status" value="2"/>
</dbReference>
<name>A0A8D0A6X8_SANLU</name>
<keyword evidence="4" id="KW-1133">Transmembrane helix</keyword>
<keyword evidence="7" id="KW-1185">Reference proteome</keyword>
<feature type="transmembrane region" description="Helical" evidence="4">
    <location>
        <begin position="238"/>
        <end position="260"/>
    </location>
</feature>
<evidence type="ECO:0000313" key="7">
    <source>
        <dbReference type="Proteomes" id="UP000694568"/>
    </source>
</evidence>
<evidence type="ECO:0000256" key="1">
    <source>
        <dbReference type="ARBA" id="ARBA00004370"/>
    </source>
</evidence>
<sequence>FFCLNNFSLMTLHVNILINTCFYFPGPKIIKVKEGDDVTLPCSLWNKDIRSTQFIWQKMSQNDESQMEVFLYDKGELPDQSEQFKGRVSHCPSGLKHGDASITIRNITRADGGVYRCSIPLIRKHKKFHIKLVVGEPRLLVGDPKLIKVEEGRDVTLPCSLWTKEDLRSTQFIWENTDSGQEVFLYDKGDLYSDERPGQSEKFKGRVSHFPDELEQGNASIIIRNTTRADSGEYRFKVLILCFFPFLYCVIYLFVHVIGLQSEKAQSPPQRDCNRKHCSQTAPNSSIVVQPLLQGRTCVTL</sequence>
<dbReference type="GO" id="GO:0009897">
    <property type="term" value="C:external side of plasma membrane"/>
    <property type="evidence" value="ECO:0007669"/>
    <property type="project" value="TreeGrafter"/>
</dbReference>
<evidence type="ECO:0000256" key="4">
    <source>
        <dbReference type="SAM" id="Phobius"/>
    </source>
</evidence>
<proteinExistence type="predicted"/>
<dbReference type="Gene3D" id="2.60.40.10">
    <property type="entry name" value="Immunoglobulins"/>
    <property type="match status" value="2"/>
</dbReference>
<dbReference type="SUPFAM" id="SSF48726">
    <property type="entry name" value="Immunoglobulin"/>
    <property type="match status" value="2"/>
</dbReference>
<dbReference type="GO" id="GO:0050852">
    <property type="term" value="P:T cell receptor signaling pathway"/>
    <property type="evidence" value="ECO:0007669"/>
    <property type="project" value="TreeGrafter"/>
</dbReference>
<dbReference type="PANTHER" id="PTHR24100">
    <property type="entry name" value="BUTYROPHILIN"/>
    <property type="match status" value="1"/>
</dbReference>
<accession>A0A8D0A6X8</accession>
<organism evidence="6 7">
    <name type="scientific">Sander lucioperca</name>
    <name type="common">Pike-perch</name>
    <name type="synonym">Perca lucioperca</name>
    <dbReference type="NCBI Taxonomy" id="283035"/>
    <lineage>
        <taxon>Eukaryota</taxon>
        <taxon>Metazoa</taxon>
        <taxon>Chordata</taxon>
        <taxon>Craniata</taxon>
        <taxon>Vertebrata</taxon>
        <taxon>Euteleostomi</taxon>
        <taxon>Actinopterygii</taxon>
        <taxon>Neopterygii</taxon>
        <taxon>Teleostei</taxon>
        <taxon>Neoteleostei</taxon>
        <taxon>Acanthomorphata</taxon>
        <taxon>Eupercaria</taxon>
        <taxon>Perciformes</taxon>
        <taxon>Percoidei</taxon>
        <taxon>Percidae</taxon>
        <taxon>Luciopercinae</taxon>
        <taxon>Sander</taxon>
    </lineage>
</organism>
<dbReference type="PANTHER" id="PTHR24100:SF151">
    <property type="entry name" value="ICOS LIGAND"/>
    <property type="match status" value="1"/>
</dbReference>
<dbReference type="Pfam" id="PF07686">
    <property type="entry name" value="V-set"/>
    <property type="match status" value="2"/>
</dbReference>
<evidence type="ECO:0000259" key="5">
    <source>
        <dbReference type="PROSITE" id="PS50835"/>
    </source>
</evidence>
<dbReference type="InterPro" id="IPR013783">
    <property type="entry name" value="Ig-like_fold"/>
</dbReference>
<dbReference type="GO" id="GO:0005102">
    <property type="term" value="F:signaling receptor binding"/>
    <property type="evidence" value="ECO:0007669"/>
    <property type="project" value="TreeGrafter"/>
</dbReference>
<dbReference type="InterPro" id="IPR003599">
    <property type="entry name" value="Ig_sub"/>
</dbReference>
<reference evidence="6" key="1">
    <citation type="submission" date="2025-08" db="UniProtKB">
        <authorList>
            <consortium name="Ensembl"/>
        </authorList>
    </citation>
    <scope>IDENTIFICATION</scope>
</reference>
<protein>
    <recommendedName>
        <fullName evidence="5">Ig-like domain-containing protein</fullName>
    </recommendedName>
</protein>
<dbReference type="GeneTree" id="ENSGT01010000228641"/>
<evidence type="ECO:0000313" key="6">
    <source>
        <dbReference type="Ensembl" id="ENSSLUP00000051900.1"/>
    </source>
</evidence>
<comment type="subcellular location">
    <subcellularLocation>
        <location evidence="1">Membrane</location>
    </subcellularLocation>
</comment>
<dbReference type="InterPro" id="IPR050504">
    <property type="entry name" value="IgSF_BTN/MOG"/>
</dbReference>
<evidence type="ECO:0000256" key="3">
    <source>
        <dbReference type="ARBA" id="ARBA00023319"/>
    </source>
</evidence>
<dbReference type="GO" id="GO:0001817">
    <property type="term" value="P:regulation of cytokine production"/>
    <property type="evidence" value="ECO:0007669"/>
    <property type="project" value="TreeGrafter"/>
</dbReference>
<dbReference type="Proteomes" id="UP000694568">
    <property type="component" value="Unplaced"/>
</dbReference>
<feature type="domain" description="Ig-like" evidence="5">
    <location>
        <begin position="25"/>
        <end position="119"/>
    </location>
</feature>
<dbReference type="AlphaFoldDB" id="A0A8D0A6X8"/>
<dbReference type="InterPro" id="IPR007110">
    <property type="entry name" value="Ig-like_dom"/>
</dbReference>
<keyword evidence="3" id="KW-0393">Immunoglobulin domain</keyword>
<keyword evidence="4" id="KW-0812">Transmembrane</keyword>
<feature type="domain" description="Ig-like" evidence="5">
    <location>
        <begin position="137"/>
        <end position="238"/>
    </location>
</feature>
<evidence type="ECO:0000256" key="2">
    <source>
        <dbReference type="ARBA" id="ARBA00023136"/>
    </source>
</evidence>